<evidence type="ECO:0000256" key="3">
    <source>
        <dbReference type="ARBA" id="ARBA00022840"/>
    </source>
</evidence>
<dbReference type="PANTHER" id="PTHR36510">
    <property type="entry name" value="GLUTAMATE--CYSTEINE LIGASE 2-RELATED"/>
    <property type="match status" value="1"/>
</dbReference>
<dbReference type="PANTHER" id="PTHR36510:SF1">
    <property type="entry name" value="GLUTAMATE--CYSTEINE LIGASE 2-RELATED"/>
    <property type="match status" value="1"/>
</dbReference>
<dbReference type="HAMAP" id="MF_01609">
    <property type="entry name" value="Glu_cys_ligase_2"/>
    <property type="match status" value="1"/>
</dbReference>
<dbReference type="InterPro" id="IPR050141">
    <property type="entry name" value="GCL_type2/YbdK_subfam"/>
</dbReference>
<dbReference type="Pfam" id="PF04107">
    <property type="entry name" value="GCS2"/>
    <property type="match status" value="1"/>
</dbReference>
<dbReference type="AlphaFoldDB" id="A0A3P1T8Z6"/>
<name>A0A3P1T8Z6_9ACTN</name>
<proteinExistence type="inferred from homology"/>
<comment type="caution">
    <text evidence="6">The sequence shown here is derived from an EMBL/GenBank/DDBJ whole genome shotgun (WGS) entry which is preliminary data.</text>
</comment>
<dbReference type="Gene3D" id="3.30.590.20">
    <property type="match status" value="1"/>
</dbReference>
<dbReference type="EC" id="6.3.2.2" evidence="5"/>
<dbReference type="EMBL" id="RQZG01000008">
    <property type="protein sequence ID" value="RRD04913.1"/>
    <property type="molecule type" value="Genomic_DNA"/>
</dbReference>
<evidence type="ECO:0000256" key="2">
    <source>
        <dbReference type="ARBA" id="ARBA00022741"/>
    </source>
</evidence>
<dbReference type="NCBIfam" id="TIGR02050">
    <property type="entry name" value="gshA_cyan_rel"/>
    <property type="match status" value="1"/>
</dbReference>
<dbReference type="InterPro" id="IPR006336">
    <property type="entry name" value="GCS2"/>
</dbReference>
<reference evidence="6 7" key="1">
    <citation type="submission" date="2018-11" db="EMBL/GenBank/DDBJ databases">
        <title>Genomes From Bacteria Associated with the Canine Oral Cavity: a Test Case for Automated Genome-Based Taxonomic Assignment.</title>
        <authorList>
            <person name="Coil D.A."/>
            <person name="Jospin G."/>
            <person name="Darling A.E."/>
            <person name="Wallis C."/>
            <person name="Davis I.J."/>
            <person name="Harris S."/>
            <person name="Eisen J.A."/>
            <person name="Holcombe L.J."/>
            <person name="O'Flynn C."/>
        </authorList>
    </citation>
    <scope>NUCLEOTIDE SEQUENCE [LARGE SCALE GENOMIC DNA]</scope>
    <source>
        <strain evidence="6 7">OH887_COT-365</strain>
    </source>
</reference>
<accession>A0A3P1T8Z6</accession>
<dbReference type="GO" id="GO:0005524">
    <property type="term" value="F:ATP binding"/>
    <property type="evidence" value="ECO:0007669"/>
    <property type="project" value="UniProtKB-KW"/>
</dbReference>
<comment type="function">
    <text evidence="5">ATP-dependent carboxylate-amine ligase which exhibits weak glutamate--cysteine ligase activity.</text>
</comment>
<dbReference type="OrthoDB" id="9769628at2"/>
<evidence type="ECO:0000256" key="1">
    <source>
        <dbReference type="ARBA" id="ARBA00022598"/>
    </source>
</evidence>
<evidence type="ECO:0000313" key="7">
    <source>
        <dbReference type="Proteomes" id="UP000280819"/>
    </source>
</evidence>
<protein>
    <recommendedName>
        <fullName evidence="5">Putative glutamate--cysteine ligase 2</fullName>
        <ecNumber evidence="5">6.3.2.2</ecNumber>
    </recommendedName>
    <alternativeName>
        <fullName evidence="5">Gamma-glutamylcysteine synthetase 2</fullName>
        <shortName evidence="5">GCS 2</shortName>
        <shortName evidence="5">Gamma-GCS 2</shortName>
    </alternativeName>
</protein>
<dbReference type="SUPFAM" id="SSF55931">
    <property type="entry name" value="Glutamine synthetase/guanido kinase"/>
    <property type="match status" value="1"/>
</dbReference>
<keyword evidence="2 5" id="KW-0547">Nucleotide-binding</keyword>
<dbReference type="InterPro" id="IPR014746">
    <property type="entry name" value="Gln_synth/guanido_kin_cat_dom"/>
</dbReference>
<gene>
    <name evidence="6" type="ORF">EII34_08270</name>
</gene>
<dbReference type="Proteomes" id="UP000280819">
    <property type="component" value="Unassembled WGS sequence"/>
</dbReference>
<sequence length="380" mass="41948">MVMKIDFASSAFATLGLEWELALVDPATGEQVPVAPRLLERVEDPKTGPIRGEFLDSMVELVTGVHAEVGGAVAELERLRDRVLTWCEADGVAAVGMGAHPWQDPRSQRCDQSNPQYRDVLRAGGWWAEQLAINGLHIHIGLDDKGLALPLTQALARFCPLLIALSASSPFWLGADTGFASQRTMLFQQLPTNGLPWPISTWEEYLAHAEDLRLAGMIDNPTQIRWDVRPTALGTVEIRVMDSVPTLTEVGALAALAQSFTIWFTRNPGRQPQGRQWFLKENKWRSARYGIDAELIEAVPGEFTTTLREAAQWWLDELRPIAPELGCDAELEDITTVLDAGPSCTRQRTVHAGCGNLTDVLRSVIDETRAGVLPSPRRTE</sequence>
<organism evidence="6 7">
    <name type="scientific">Arachnia propionica</name>
    <dbReference type="NCBI Taxonomy" id="1750"/>
    <lineage>
        <taxon>Bacteria</taxon>
        <taxon>Bacillati</taxon>
        <taxon>Actinomycetota</taxon>
        <taxon>Actinomycetes</taxon>
        <taxon>Propionibacteriales</taxon>
        <taxon>Propionibacteriaceae</taxon>
        <taxon>Arachnia</taxon>
    </lineage>
</organism>
<dbReference type="GO" id="GO:0042398">
    <property type="term" value="P:modified amino acid biosynthetic process"/>
    <property type="evidence" value="ECO:0007669"/>
    <property type="project" value="InterPro"/>
</dbReference>
<evidence type="ECO:0000256" key="4">
    <source>
        <dbReference type="ARBA" id="ARBA00048819"/>
    </source>
</evidence>
<keyword evidence="1 5" id="KW-0436">Ligase</keyword>
<comment type="catalytic activity">
    <reaction evidence="4 5">
        <text>L-cysteine + L-glutamate + ATP = gamma-L-glutamyl-L-cysteine + ADP + phosphate + H(+)</text>
        <dbReference type="Rhea" id="RHEA:13285"/>
        <dbReference type="ChEBI" id="CHEBI:15378"/>
        <dbReference type="ChEBI" id="CHEBI:29985"/>
        <dbReference type="ChEBI" id="CHEBI:30616"/>
        <dbReference type="ChEBI" id="CHEBI:35235"/>
        <dbReference type="ChEBI" id="CHEBI:43474"/>
        <dbReference type="ChEBI" id="CHEBI:58173"/>
        <dbReference type="ChEBI" id="CHEBI:456216"/>
        <dbReference type="EC" id="6.3.2.2"/>
    </reaction>
</comment>
<keyword evidence="3 5" id="KW-0067">ATP-binding</keyword>
<dbReference type="GO" id="GO:0004357">
    <property type="term" value="F:glutamate-cysteine ligase activity"/>
    <property type="evidence" value="ECO:0007669"/>
    <property type="project" value="UniProtKB-EC"/>
</dbReference>
<comment type="similarity">
    <text evidence="5">Belongs to the glutamate--cysteine ligase type 2 family. YbdK subfamily.</text>
</comment>
<dbReference type="InterPro" id="IPR011793">
    <property type="entry name" value="YbdK"/>
</dbReference>
<evidence type="ECO:0000313" key="6">
    <source>
        <dbReference type="EMBL" id="RRD04913.1"/>
    </source>
</evidence>
<evidence type="ECO:0000256" key="5">
    <source>
        <dbReference type="HAMAP-Rule" id="MF_01609"/>
    </source>
</evidence>